<feature type="compositionally biased region" description="Basic and acidic residues" evidence="1">
    <location>
        <begin position="195"/>
        <end position="205"/>
    </location>
</feature>
<keyword evidence="3" id="KW-1185">Reference proteome</keyword>
<dbReference type="EMBL" id="CDMY01000756">
    <property type="protein sequence ID" value="CEM32471.1"/>
    <property type="molecule type" value="Genomic_DNA"/>
</dbReference>
<dbReference type="VEuPathDB" id="CryptoDB:Vbra_22829"/>
<feature type="compositionally biased region" description="Polar residues" evidence="1">
    <location>
        <begin position="166"/>
        <end position="192"/>
    </location>
</feature>
<feature type="region of interest" description="Disordered" evidence="1">
    <location>
        <begin position="1"/>
        <end position="52"/>
    </location>
</feature>
<feature type="region of interest" description="Disordered" evidence="1">
    <location>
        <begin position="150"/>
        <end position="205"/>
    </location>
</feature>
<accession>A0A0G4GQ08</accession>
<name>A0A0G4GQ08_VITBC</name>
<protein>
    <submittedName>
        <fullName evidence="2">Uncharacterized protein</fullName>
    </submittedName>
</protein>
<evidence type="ECO:0000313" key="3">
    <source>
        <dbReference type="Proteomes" id="UP000041254"/>
    </source>
</evidence>
<feature type="compositionally biased region" description="Polar residues" evidence="1">
    <location>
        <begin position="150"/>
        <end position="159"/>
    </location>
</feature>
<dbReference type="Proteomes" id="UP000041254">
    <property type="component" value="Unassembled WGS sequence"/>
</dbReference>
<dbReference type="AlphaFoldDB" id="A0A0G4GQ08"/>
<reference evidence="2 3" key="1">
    <citation type="submission" date="2014-11" db="EMBL/GenBank/DDBJ databases">
        <authorList>
            <person name="Zhu J."/>
            <person name="Qi W."/>
            <person name="Song R."/>
        </authorList>
    </citation>
    <scope>NUCLEOTIDE SEQUENCE [LARGE SCALE GENOMIC DNA]</scope>
</reference>
<dbReference type="InParanoid" id="A0A0G4GQ08"/>
<organism evidence="2 3">
    <name type="scientific">Vitrella brassicaformis (strain CCMP3155)</name>
    <dbReference type="NCBI Taxonomy" id="1169540"/>
    <lineage>
        <taxon>Eukaryota</taxon>
        <taxon>Sar</taxon>
        <taxon>Alveolata</taxon>
        <taxon>Colpodellida</taxon>
        <taxon>Vitrellaceae</taxon>
        <taxon>Vitrella</taxon>
    </lineage>
</organism>
<evidence type="ECO:0000256" key="1">
    <source>
        <dbReference type="SAM" id="MobiDB-lite"/>
    </source>
</evidence>
<evidence type="ECO:0000313" key="2">
    <source>
        <dbReference type="EMBL" id="CEM32471.1"/>
    </source>
</evidence>
<proteinExistence type="predicted"/>
<sequence length="620" mass="69340">MIDESASEDQTGGKECQNGPLQESDADARGEESSSESSISFEDGLPSVKGARGLGPADLLKAAVELQDSLAQRWMEAAPGEEGVSEDGLSETLEDEIATHTWRQAVKQSFPFFTSSPSAAHDKVYMDCLEALREGRDLIRQVTFAAQRRPSTLPASTTHWGGRTPTYASQRTVGSSATLSRQPSVVSPTHSAATEPKKQRPPEKGIQHYSFKLTFERILRALGALEKQRRDGNKRKRPTDTAPVPMAELTRDTKHILAHIRLMQDTQIAGHLKAAHRALLVAAYSVHLKCLQARLDDSRVNQLDDELIPDRDIREAAVGLSNAIRGRFESTSGPQPEWEDDTHFAFWLRTKEMDAARKDALAERTPSWQQVAQRRFVRETEQKIIQRTKAEWEKQREARGKVGAAAGDHHKPQHVDYRREIGTKVFGMAVRARDLTGRQPFHPEGRTDRNLLRLVAGPTGQGPLSGDNNHVCGQRPLADLTLGGSIVGECPDEANRLMAKTKMPPPLTSVFDIDKLSQAMLNEETSFRESLQFLDYQERLFRELQRYRDSVATVERQSRKGSRVGTRDVDVLTQEISALIWRMQDSDSLLLEAIGRRLNERRNKQADDQRLAVARNGRGT</sequence>
<gene>
    <name evidence="2" type="ORF">Vbra_22829</name>
</gene>